<dbReference type="AlphaFoldDB" id="A0A1D8UUJ5"/>
<accession>A0A1D8UUJ5</accession>
<dbReference type="Pfam" id="PF02733">
    <property type="entry name" value="Dak1"/>
    <property type="match status" value="1"/>
</dbReference>
<dbReference type="NCBIfam" id="NF011049">
    <property type="entry name" value="PRK14479.1"/>
    <property type="match status" value="1"/>
</dbReference>
<dbReference type="PANTHER" id="PTHR28629:SF4">
    <property type="entry name" value="TRIOKINASE_FMN CYCLASE"/>
    <property type="match status" value="1"/>
</dbReference>
<name>A0A1D8UUJ5_9PROT</name>
<reference evidence="1 2" key="1">
    <citation type="journal article" date="2016" name="Microb. Cell Fact.">
        <title>Dissection of exopolysaccharide biosynthesis in Kozakia baliensis.</title>
        <authorList>
            <person name="Brandt J.U."/>
            <person name="Jakob F."/>
            <person name="Behr J."/>
            <person name="Geissler A.J."/>
            <person name="Vogel R.F."/>
        </authorList>
    </citation>
    <scope>NUCLEOTIDE SEQUENCE [LARGE SCALE GENOMIC DNA]</scope>
    <source>
        <strain evidence="1 2">DSM 14400</strain>
    </source>
</reference>
<dbReference type="Gene3D" id="3.40.50.10440">
    <property type="entry name" value="Dihydroxyacetone kinase, domain 1"/>
    <property type="match status" value="1"/>
</dbReference>
<organism evidence="1 2">
    <name type="scientific">Kozakia baliensis</name>
    <dbReference type="NCBI Taxonomy" id="153496"/>
    <lineage>
        <taxon>Bacteria</taxon>
        <taxon>Pseudomonadati</taxon>
        <taxon>Pseudomonadota</taxon>
        <taxon>Alphaproteobacteria</taxon>
        <taxon>Acetobacterales</taxon>
        <taxon>Acetobacteraceae</taxon>
        <taxon>Kozakia</taxon>
    </lineage>
</organism>
<dbReference type="GO" id="GO:0005829">
    <property type="term" value="C:cytosol"/>
    <property type="evidence" value="ECO:0007669"/>
    <property type="project" value="TreeGrafter"/>
</dbReference>
<dbReference type="InterPro" id="IPR050861">
    <property type="entry name" value="Dihydroxyacetone_Kinase"/>
</dbReference>
<gene>
    <name evidence="1" type="ORF">A0U89_08570</name>
</gene>
<proteinExistence type="predicted"/>
<keyword evidence="1" id="KW-0808">Transferase</keyword>
<dbReference type="PROSITE" id="PS51480">
    <property type="entry name" value="DHAL"/>
    <property type="match status" value="1"/>
</dbReference>
<dbReference type="GO" id="GO:0004371">
    <property type="term" value="F:glycerone kinase activity"/>
    <property type="evidence" value="ECO:0007669"/>
    <property type="project" value="InterPro"/>
</dbReference>
<dbReference type="InterPro" id="IPR004007">
    <property type="entry name" value="DhaL_dom"/>
</dbReference>
<dbReference type="InterPro" id="IPR004006">
    <property type="entry name" value="DhaK_dom"/>
</dbReference>
<dbReference type="GO" id="GO:0019563">
    <property type="term" value="P:glycerol catabolic process"/>
    <property type="evidence" value="ECO:0007669"/>
    <property type="project" value="TreeGrafter"/>
</dbReference>
<dbReference type="Gene3D" id="1.25.40.340">
    <property type="match status" value="1"/>
</dbReference>
<keyword evidence="2" id="KW-1185">Reference proteome</keyword>
<dbReference type="RefSeq" id="WP_070402841.1">
    <property type="nucleotide sequence ID" value="NZ_BJVW01000006.1"/>
</dbReference>
<dbReference type="SMART" id="SM01120">
    <property type="entry name" value="Dak2"/>
    <property type="match status" value="1"/>
</dbReference>
<keyword evidence="1" id="KW-0418">Kinase</keyword>
<dbReference type="eggNOG" id="COG2376">
    <property type="taxonomic scope" value="Bacteria"/>
</dbReference>
<dbReference type="OrthoDB" id="9806345at2"/>
<dbReference type="KEGG" id="kba:A0U89_08570"/>
<dbReference type="PROSITE" id="PS51481">
    <property type="entry name" value="DHAK"/>
    <property type="match status" value="1"/>
</dbReference>
<dbReference type="FunFam" id="1.25.40.340:FF:000002">
    <property type="entry name" value="Dihydroxyacetone kinase, L subunit"/>
    <property type="match status" value="1"/>
</dbReference>
<evidence type="ECO:0000313" key="1">
    <source>
        <dbReference type="EMBL" id="AOX17187.1"/>
    </source>
</evidence>
<dbReference type="STRING" id="153496.A0U89_08570"/>
<dbReference type="PANTHER" id="PTHR28629">
    <property type="entry name" value="TRIOKINASE/FMN CYCLASE"/>
    <property type="match status" value="1"/>
</dbReference>
<dbReference type="EMBL" id="CP014674">
    <property type="protein sequence ID" value="AOX17187.1"/>
    <property type="molecule type" value="Genomic_DNA"/>
</dbReference>
<dbReference type="SUPFAM" id="SSF101473">
    <property type="entry name" value="DhaL-like"/>
    <property type="match status" value="1"/>
</dbReference>
<dbReference type="Pfam" id="PF02734">
    <property type="entry name" value="Dak2"/>
    <property type="match status" value="1"/>
</dbReference>
<dbReference type="SUPFAM" id="SSF82549">
    <property type="entry name" value="DAK1/DegV-like"/>
    <property type="match status" value="1"/>
</dbReference>
<protein>
    <submittedName>
        <fullName evidence="1">Dihydroxyacetone kinase</fullName>
    </submittedName>
</protein>
<dbReference type="Gene3D" id="3.30.1180.20">
    <property type="entry name" value="Dihydroxyacetone kinase, domain 2"/>
    <property type="match status" value="1"/>
</dbReference>
<dbReference type="InterPro" id="IPR036117">
    <property type="entry name" value="DhaL_dom_sf"/>
</dbReference>
<evidence type="ECO:0000313" key="2">
    <source>
        <dbReference type="Proteomes" id="UP000179145"/>
    </source>
</evidence>
<dbReference type="Proteomes" id="UP000179145">
    <property type="component" value="Chromosome"/>
</dbReference>
<dbReference type="FunFam" id="3.40.50.10440:FF:000003">
    <property type="entry name" value="Homodimeric dihydroxyacetone kinase"/>
    <property type="match status" value="1"/>
</dbReference>
<sequence>MTKICGDASNFATSALHGYSLIHRDLVRMVRGGVVRMHQGKEGKVAVVVGGGSGHYPAFAGYVGPGFADAAVAGDIFASPSTQAIESVARRAERGGGVILGFGNYAGDVLNFGIAAERLRADGIDTRLLATTDDVASANNDDIEKRRGIAGDLSVFKIVGAAAEAGLDLDEVEEVGRRANRQTRTFGVAFDGCTIPGEHEKLFHVPERKMAVGLGVHGEPGIAELDIPSPEDLARMLCDRLLKEAPEANSKRVAVMLNGLGSTKQEELFVLWDVLEPMLREAGLIVIAPLVGEYVTSLDMAGCSLTITWLDEELERFWRAPVDTAALRHAEIVGEPEAILEIEAETPIVYMRASSAEGRRGGACVAEVMTHLSEALAKAEAELGHIDAIAGDGDHGQGMTRGSAAAAKAAKTASQAGAGPSTVLAAAADAWADRAGGTSGALWGAGLRAFSTGLDDNALPSGDHLSKGARLGMEAIMRLGKAKPGDKTLVDALVPFVDVLEEKFNASHAIAEAWRAGAETAQKAADATKELLPRLGRARTHGERSKGHPDAGALSLALCVKIVGEDLARLDAQGGRESRAAS</sequence>